<organism evidence="3 4">
    <name type="scientific">Sinobaca qinghaiensis</name>
    <dbReference type="NCBI Taxonomy" id="342944"/>
    <lineage>
        <taxon>Bacteria</taxon>
        <taxon>Bacillati</taxon>
        <taxon>Bacillota</taxon>
        <taxon>Bacilli</taxon>
        <taxon>Bacillales</taxon>
        <taxon>Sporolactobacillaceae</taxon>
        <taxon>Sinobaca</taxon>
    </lineage>
</organism>
<evidence type="ECO:0000256" key="2">
    <source>
        <dbReference type="SAM" id="Coils"/>
    </source>
</evidence>
<protein>
    <submittedName>
        <fullName evidence="3">Plasmid recombination enzyme</fullName>
    </submittedName>
</protein>
<comment type="similarity">
    <text evidence="1">Belongs to the plasmid mobilization pre family.</text>
</comment>
<dbReference type="RefSeq" id="WP_120194009.1">
    <property type="nucleotide sequence ID" value="NZ_RAPK01000011.1"/>
</dbReference>
<accession>A0A419UWC2</accession>
<dbReference type="GO" id="GO:0006310">
    <property type="term" value="P:DNA recombination"/>
    <property type="evidence" value="ECO:0007669"/>
    <property type="project" value="InterPro"/>
</dbReference>
<dbReference type="AlphaFoldDB" id="A0A419UWC2"/>
<dbReference type="Gene3D" id="3.30.930.30">
    <property type="match status" value="1"/>
</dbReference>
<dbReference type="EMBL" id="RAPK01000011">
    <property type="protein sequence ID" value="RKD69436.1"/>
    <property type="molecule type" value="Genomic_DNA"/>
</dbReference>
<dbReference type="CDD" id="cd17242">
    <property type="entry name" value="MobM_relaxase"/>
    <property type="match status" value="1"/>
</dbReference>
<keyword evidence="2" id="KW-0175">Coiled coil</keyword>
<name>A0A419UWC2_9BACL</name>
<reference evidence="3 4" key="1">
    <citation type="submission" date="2018-09" db="EMBL/GenBank/DDBJ databases">
        <title>Genomic Encyclopedia of Archaeal and Bacterial Type Strains, Phase II (KMG-II): from individual species to whole genera.</title>
        <authorList>
            <person name="Goeker M."/>
        </authorList>
    </citation>
    <scope>NUCLEOTIDE SEQUENCE [LARGE SCALE GENOMIC DNA]</scope>
    <source>
        <strain evidence="3 4">DSM 17008</strain>
    </source>
</reference>
<evidence type="ECO:0000256" key="1">
    <source>
        <dbReference type="ARBA" id="ARBA00010657"/>
    </source>
</evidence>
<evidence type="ECO:0000313" key="3">
    <source>
        <dbReference type="EMBL" id="RKD69436.1"/>
    </source>
</evidence>
<dbReference type="GO" id="GO:0003677">
    <property type="term" value="F:DNA binding"/>
    <property type="evidence" value="ECO:0007669"/>
    <property type="project" value="InterPro"/>
</dbReference>
<comment type="caution">
    <text evidence="3">The sequence shown here is derived from an EMBL/GenBank/DDBJ whole genome shotgun (WGS) entry which is preliminary data.</text>
</comment>
<feature type="coiled-coil region" evidence="2">
    <location>
        <begin position="268"/>
        <end position="295"/>
    </location>
</feature>
<dbReference type="OrthoDB" id="9800759at2"/>
<dbReference type="InterPro" id="IPR001668">
    <property type="entry name" value="Mob_Pre"/>
</dbReference>
<gene>
    <name evidence="3" type="ORF">ATL39_2854</name>
</gene>
<evidence type="ECO:0000313" key="4">
    <source>
        <dbReference type="Proteomes" id="UP000285120"/>
    </source>
</evidence>
<sequence>MSYPVLHLQKVKGSELKEVQAHNQREKEEIPGDGIDRRRTILNVDLVNEHPFDYKKVINKTIDQRYTGQKAISKDAIKLCNVTVINDASFFDSLSPEEEKRFFDTCLLFFQERHGQKNIMYAVVHKDESAPHIHIGFIPFTEDDRLSAKDFFGQNKDLYMLQSDFHTFLKQHNFDLDRPDPKIEDLHLEVYERDLLILREEINQMEQRLNEGGTFLGEFEKLTGGAKEKSSLQLSEGFKTKSVMEIPKEDYKELYTLALQSYTRRRDAASYKQKYEQTLAELNDVRSRLREVKQTKDQALAYGRVLTGESELLRETLQHFKQMFSDSYEHLDWAIGHAKASAHLSGKTKEVPIDFYDRENPEELEGARDFFEQGKQSLTRQEKLQFQRLFPEEVALDDQDYPES</sequence>
<keyword evidence="4" id="KW-1185">Reference proteome</keyword>
<dbReference type="Proteomes" id="UP000285120">
    <property type="component" value="Unassembled WGS sequence"/>
</dbReference>
<dbReference type="Pfam" id="PF01076">
    <property type="entry name" value="Mob_Pre"/>
    <property type="match status" value="1"/>
</dbReference>
<dbReference type="NCBIfam" id="NF041497">
    <property type="entry name" value="MobV"/>
    <property type="match status" value="1"/>
</dbReference>
<proteinExistence type="inferred from homology"/>